<dbReference type="EMBL" id="CP019699">
    <property type="protein sequence ID" value="AQS55678.1"/>
    <property type="molecule type" value="Genomic_DNA"/>
</dbReference>
<accession>A0A1U9K6L9</accession>
<feature type="transmembrane region" description="Helical" evidence="1">
    <location>
        <begin position="29"/>
        <end position="46"/>
    </location>
</feature>
<keyword evidence="3" id="KW-1185">Reference proteome</keyword>
<evidence type="ECO:0000313" key="3">
    <source>
        <dbReference type="Proteomes" id="UP000188603"/>
    </source>
</evidence>
<reference evidence="2 3" key="1">
    <citation type="journal article" date="2015" name="Int. J. Syst. Evol. Microbiol.">
        <title>Novibacillus thermophilus gen. nov., sp. nov., a Gram-staining-negative and moderately thermophilic member of the family Thermoactinomycetaceae.</title>
        <authorList>
            <person name="Yang G."/>
            <person name="Chen J."/>
            <person name="Zhou S."/>
        </authorList>
    </citation>
    <scope>NUCLEOTIDE SEQUENCE [LARGE SCALE GENOMIC DNA]</scope>
    <source>
        <strain evidence="2 3">SG-1</strain>
    </source>
</reference>
<keyword evidence="1" id="KW-0472">Membrane</keyword>
<evidence type="ECO:0000313" key="2">
    <source>
        <dbReference type="EMBL" id="AQS55678.1"/>
    </source>
</evidence>
<keyword evidence="1" id="KW-1133">Transmembrane helix</keyword>
<organism evidence="2 3">
    <name type="scientific">Novibacillus thermophilus</name>
    <dbReference type="NCBI Taxonomy" id="1471761"/>
    <lineage>
        <taxon>Bacteria</taxon>
        <taxon>Bacillati</taxon>
        <taxon>Bacillota</taxon>
        <taxon>Bacilli</taxon>
        <taxon>Bacillales</taxon>
        <taxon>Thermoactinomycetaceae</taxon>
        <taxon>Novibacillus</taxon>
    </lineage>
</organism>
<gene>
    <name evidence="2" type="ORF">B0W44_07635</name>
</gene>
<name>A0A1U9K6L9_9BACL</name>
<feature type="transmembrane region" description="Helical" evidence="1">
    <location>
        <begin position="7"/>
        <end position="23"/>
    </location>
</feature>
<sequence length="170" mass="19838">MKIASRIGWPLALIGNVIILSGFANIPYWIPVSLAILSIILFFAQASIEKVPAYGFLVATLLFFNWTFGEWVYRTWEAHSLFIEPIVVTRIFIVIGFSMTVFIIFAYHRHFYSFKRSKGRTREVRKMEVFAPYAEVWKRLLGRLKNVSEDNNNEQETIYFTLGEVVQEDE</sequence>
<feature type="transmembrane region" description="Helical" evidence="1">
    <location>
        <begin position="53"/>
        <end position="73"/>
    </location>
</feature>
<keyword evidence="1" id="KW-0812">Transmembrane</keyword>
<dbReference type="Proteomes" id="UP000188603">
    <property type="component" value="Chromosome"/>
</dbReference>
<dbReference type="AlphaFoldDB" id="A0A1U9K6L9"/>
<feature type="transmembrane region" description="Helical" evidence="1">
    <location>
        <begin position="85"/>
        <end position="107"/>
    </location>
</feature>
<dbReference type="RefSeq" id="WP_077719546.1">
    <property type="nucleotide sequence ID" value="NZ_CP019699.1"/>
</dbReference>
<protein>
    <submittedName>
        <fullName evidence="2">Uncharacterized protein</fullName>
    </submittedName>
</protein>
<dbReference type="STRING" id="1471761.B0W44_07635"/>
<proteinExistence type="predicted"/>
<dbReference type="KEGG" id="ntr:B0W44_07635"/>
<evidence type="ECO:0000256" key="1">
    <source>
        <dbReference type="SAM" id="Phobius"/>
    </source>
</evidence>